<dbReference type="InterPro" id="IPR013783">
    <property type="entry name" value="Ig-like_fold"/>
</dbReference>
<evidence type="ECO:0000259" key="3">
    <source>
        <dbReference type="PROSITE" id="PS50853"/>
    </source>
</evidence>
<organism evidence="4 5">
    <name type="scientific">Candidatus Thermoflexus japonica</name>
    <dbReference type="NCBI Taxonomy" id="2035417"/>
    <lineage>
        <taxon>Bacteria</taxon>
        <taxon>Bacillati</taxon>
        <taxon>Chloroflexota</taxon>
        <taxon>Thermoflexia</taxon>
        <taxon>Thermoflexales</taxon>
        <taxon>Thermoflexaceae</taxon>
        <taxon>Thermoflexus</taxon>
    </lineage>
</organism>
<dbReference type="Pfam" id="PF00041">
    <property type="entry name" value="fn3"/>
    <property type="match status" value="1"/>
</dbReference>
<dbReference type="SUPFAM" id="SSF49265">
    <property type="entry name" value="Fibronectin type III"/>
    <property type="match status" value="1"/>
</dbReference>
<feature type="region of interest" description="Disordered" evidence="2">
    <location>
        <begin position="438"/>
        <end position="458"/>
    </location>
</feature>
<feature type="domain" description="Fibronectin type-III" evidence="3">
    <location>
        <begin position="643"/>
        <end position="738"/>
    </location>
</feature>
<accession>A0A2H5Y3L7</accession>
<dbReference type="Proteomes" id="UP000236642">
    <property type="component" value="Unassembled WGS sequence"/>
</dbReference>
<dbReference type="InterPro" id="IPR033803">
    <property type="entry name" value="CBD-like_Golvesin-Xly"/>
</dbReference>
<dbReference type="GO" id="GO:0030288">
    <property type="term" value="C:outer membrane-bounded periplasmic space"/>
    <property type="evidence" value="ECO:0007669"/>
    <property type="project" value="TreeGrafter"/>
</dbReference>
<gene>
    <name evidence="4" type="ORF">HRbin22_00268</name>
</gene>
<dbReference type="PANTHER" id="PTHR30404">
    <property type="entry name" value="N-ACETYLMURAMOYL-L-ALANINE AMIDASE"/>
    <property type="match status" value="1"/>
</dbReference>
<dbReference type="PANTHER" id="PTHR30404:SF0">
    <property type="entry name" value="N-ACETYLMURAMOYL-L-ALANINE AMIDASE AMIC"/>
    <property type="match status" value="1"/>
</dbReference>
<sequence>MKISGKRSRSTLGLSRYGRRTLLSLALGAGLLALLGLGLAWRGMAAVARPQQESSSVCFYIDPLDSRVRCVPRLFPQAAATITDRVSLRLQTLVAGPTPEERAAGLWSPLPSGARVASFQWSGRVLTLYLELPASYLERTGGGEPALNPWTIDQAAYLFLRHLEPFGVQSVQLMARNSEDGRFYALSWFLREPPPVNKPTELARASGEPLAPMGAAGQPPAYSRPQAQGFLSGKAVYLSAGHGWYWYAPGGRWLTQRGNTNGLVEDLNNAETVNQFLIQYLFNAGADVWPVRERDMNPWEGIADNDNPQVYQEQGAWSPGTLPGYNGGTYRTALTALGAGTAQAVWTLVPPQDGVYAVYVWYTSGSNRSTDAQFLIEHAGGRSEVRINQQGHGYTWRYLGSFPFRGGQPARVILTNRTDRPENLNRVVVADAVRIGGGMGTVNGDGPPPSPGPSGRPRWEEAARYWAKYQGAPPSVYDPFQCSTYSSCGDWIDDVTARPRYVEWEREPFDDPVYFSFHTNAYNGTLRGTESYVYDNSDPNYRRTPGSLELQDAIHTQVIQDIRAGWDPNWIDRGKKQANLGELRLLSTMPGVLLEAAFHDNPQDAAALKDPRFAMLVARAIYKGIVRYYAQRDGRSPVFLPEPPQAPVARQTGPGQVTLSWQPSPSDGGVLLGHPATAYKVYTSTDGFAWSDGVVVNGTSYTLSGLPEGTTLFFRVTGLNAGGESFPTPVVGVRVGPWGAPRLLIVDGFDRLDAAMRPTENLGGSLGVVTRMPIARMNGFDALAGVGRALALPWDGATDEAVSGGSIGLEGYPVVLWLLGEEGFSEPTLDDGARARLRNFLANGGRLILSGSNVGQDLSQRDPGFLADALRAGFAADDAGTRTVRPVSGGLLDGIGDLTLDDGTMGSHRVTTPDVLVPGREAQALMQYPDGRAAATFYGAPCPQVAVFGFPLESAWPMAARAALLARLLDAMTRCGAPPETTITAPAPNALLNQIPVIAGTASPSDITGVQVALQRTVDQQWWTGTGWGAGPVWFTATGRLSWSWTSPSDLADGTYGVLARAVRGATVDPTPAAVTFTLDRTPPGVPTLITPTVTTTYTPPIRFEWAPTGSEPPAGYVLIINSARFTTTATTFLANLVPGEYQWTVAAFDAAGNLSGTPPPVRFYVGPGARGSTLYLPLILRGTEATPPPPPACEERLRNGGFEADLAGTWEILNPSAPIARVQSPVYEGQWAVRLGDLQAATASYATLWQRVNLDGARATLTLWRLPQVRESGDRFYIGFRNARNEWVPLLVDQANTGTWGLVSLDLTPYVGQIITLTIGVYNNGSGLGSAAVVDGVHLEVCR</sequence>
<reference evidence="5" key="1">
    <citation type="submission" date="2017-09" db="EMBL/GenBank/DDBJ databases">
        <title>Metaegenomics of thermophilic ammonia-oxidizing enrichment culture.</title>
        <authorList>
            <person name="Kato S."/>
            <person name="Suzuki K."/>
        </authorList>
    </citation>
    <scope>NUCLEOTIDE SEQUENCE [LARGE SCALE GENOMIC DNA]</scope>
</reference>
<proteinExistence type="predicted"/>
<dbReference type="SMART" id="SM00060">
    <property type="entry name" value="FN3"/>
    <property type="match status" value="2"/>
</dbReference>
<keyword evidence="1" id="KW-0378">Hydrolase</keyword>
<dbReference type="InterPro" id="IPR050695">
    <property type="entry name" value="N-acetylmuramoyl_amidase_3"/>
</dbReference>
<protein>
    <recommendedName>
        <fullName evidence="3">Fibronectin type-III domain-containing protein</fullName>
    </recommendedName>
</protein>
<dbReference type="Pfam" id="PF25275">
    <property type="entry name" value="Golvesin_C"/>
    <property type="match status" value="1"/>
</dbReference>
<dbReference type="SUPFAM" id="SSF53187">
    <property type="entry name" value="Zn-dependent exopeptidases"/>
    <property type="match status" value="1"/>
</dbReference>
<dbReference type="InterPro" id="IPR036116">
    <property type="entry name" value="FN3_sf"/>
</dbReference>
<dbReference type="InterPro" id="IPR003961">
    <property type="entry name" value="FN3_dom"/>
</dbReference>
<comment type="caution">
    <text evidence="4">The sequence shown here is derived from an EMBL/GenBank/DDBJ whole genome shotgun (WGS) entry which is preliminary data.</text>
</comment>
<evidence type="ECO:0000313" key="5">
    <source>
        <dbReference type="Proteomes" id="UP000236642"/>
    </source>
</evidence>
<dbReference type="InterPro" id="IPR002508">
    <property type="entry name" value="MurNAc-LAA_cat"/>
</dbReference>
<dbReference type="PROSITE" id="PS51318">
    <property type="entry name" value="TAT"/>
    <property type="match status" value="1"/>
</dbReference>
<dbReference type="InterPro" id="IPR006311">
    <property type="entry name" value="TAT_signal"/>
</dbReference>
<dbReference type="CDD" id="cd02696">
    <property type="entry name" value="MurNAc-LAA"/>
    <property type="match status" value="1"/>
</dbReference>
<dbReference type="GO" id="GO:0009253">
    <property type="term" value="P:peptidoglycan catabolic process"/>
    <property type="evidence" value="ECO:0007669"/>
    <property type="project" value="InterPro"/>
</dbReference>
<evidence type="ECO:0000256" key="1">
    <source>
        <dbReference type="ARBA" id="ARBA00022801"/>
    </source>
</evidence>
<dbReference type="EMBL" id="BEHY01000003">
    <property type="protein sequence ID" value="GBD08039.1"/>
    <property type="molecule type" value="Genomic_DNA"/>
</dbReference>
<dbReference type="Pfam" id="PF01520">
    <property type="entry name" value="Amidase_3"/>
    <property type="match status" value="1"/>
</dbReference>
<dbReference type="Gene3D" id="2.60.120.260">
    <property type="entry name" value="Galactose-binding domain-like"/>
    <property type="match status" value="1"/>
</dbReference>
<dbReference type="SMART" id="SM00646">
    <property type="entry name" value="Ami_3"/>
    <property type="match status" value="1"/>
</dbReference>
<dbReference type="PROSITE" id="PS50853">
    <property type="entry name" value="FN3"/>
    <property type="match status" value="1"/>
</dbReference>
<dbReference type="Gene3D" id="2.60.40.10">
    <property type="entry name" value="Immunoglobulins"/>
    <property type="match status" value="2"/>
</dbReference>
<dbReference type="CDD" id="cd00063">
    <property type="entry name" value="FN3"/>
    <property type="match status" value="1"/>
</dbReference>
<name>A0A2H5Y3L7_9CHLR</name>
<dbReference type="Gene3D" id="3.40.630.40">
    <property type="entry name" value="Zn-dependent exopeptidases"/>
    <property type="match status" value="1"/>
</dbReference>
<evidence type="ECO:0000256" key="2">
    <source>
        <dbReference type="SAM" id="MobiDB-lite"/>
    </source>
</evidence>
<dbReference type="GO" id="GO:0008745">
    <property type="term" value="F:N-acetylmuramoyl-L-alanine amidase activity"/>
    <property type="evidence" value="ECO:0007669"/>
    <property type="project" value="InterPro"/>
</dbReference>
<evidence type="ECO:0000313" key="4">
    <source>
        <dbReference type="EMBL" id="GBD08039.1"/>
    </source>
</evidence>